<gene>
    <name evidence="3" type="ORF">P280DRAFT_500590</name>
</gene>
<keyword evidence="1" id="KW-0812">Transmembrane</keyword>
<dbReference type="SUPFAM" id="SSF81606">
    <property type="entry name" value="PP2C-like"/>
    <property type="match status" value="1"/>
</dbReference>
<dbReference type="InterPro" id="IPR015655">
    <property type="entry name" value="PP2C"/>
</dbReference>
<dbReference type="AlphaFoldDB" id="A0A6A6RQA7"/>
<evidence type="ECO:0000259" key="2">
    <source>
        <dbReference type="PROSITE" id="PS51746"/>
    </source>
</evidence>
<keyword evidence="1" id="KW-1133">Transmembrane helix</keyword>
<sequence>MMWRAAARQLNAQNASSSSRIQSIAAGNRTFLRATNPRTCIHVPALGRVRTLSSRVSSSPHPSPTRQHSSLITKILRSSHSWSTGKQPTVIHSAFPTKTFVFFLLVGGIAYYFVDIKLKDFSDQITQAFIGDLDATPLHFYNTREEVDHVIQYHIPDLSALLKDSDVLRQINERFKEMAFGWELTEEEAAQCEMPVTHGCRFKSNEPCEDYFAIGTAPGPGNKPWNYWSIFDGHAGRGTALYLQSTMHPFLSRALSSLSPSSPSTQIHSTIKSVFTNLDNELMNRAQNAAKWYPATNAAAIAALTPAFSGSCALVATFDPEQGKLRVACTGDSRAVLGRWDNLEGKYIVQALSVDQTGFNEAEVARIEEAHPGEHDILSAETGRLLGLAVTRAFGDHRWKWDNAFIKQCQIKFWGTAPRPQSKTPPYLTAEPEVTETDIVRVDPKAENKRSDEKSDFMIMASDGLWDHMSSEVAVQCVQSWLEARERGNGTVLQDPKANRPVFNNSFNLDPGVELDVEEGKEVTWQAEPKYFAIEDDNVAVCLTRNAMGGNRRGLLVALSIIPGPISRSAVDDTTVMVVFFDKVAADGKKGGNGDGDGGKKKRWLPW</sequence>
<protein>
    <submittedName>
        <fullName evidence="3">Protein serine/threonine phosphatase 2C</fullName>
    </submittedName>
</protein>
<accession>A0A6A6RQA7</accession>
<dbReference type="Gene3D" id="3.60.40.10">
    <property type="entry name" value="PPM-type phosphatase domain"/>
    <property type="match status" value="1"/>
</dbReference>
<keyword evidence="1" id="KW-0472">Membrane</keyword>
<feature type="domain" description="PPM-type phosphatase" evidence="2">
    <location>
        <begin position="188"/>
        <end position="581"/>
    </location>
</feature>
<dbReference type="PANTHER" id="PTHR13832">
    <property type="entry name" value="PROTEIN PHOSPHATASE 2C"/>
    <property type="match status" value="1"/>
</dbReference>
<organism evidence="3 4">
    <name type="scientific">Massarina eburnea CBS 473.64</name>
    <dbReference type="NCBI Taxonomy" id="1395130"/>
    <lineage>
        <taxon>Eukaryota</taxon>
        <taxon>Fungi</taxon>
        <taxon>Dikarya</taxon>
        <taxon>Ascomycota</taxon>
        <taxon>Pezizomycotina</taxon>
        <taxon>Dothideomycetes</taxon>
        <taxon>Pleosporomycetidae</taxon>
        <taxon>Pleosporales</taxon>
        <taxon>Massarineae</taxon>
        <taxon>Massarinaceae</taxon>
        <taxon>Massarina</taxon>
    </lineage>
</organism>
<keyword evidence="4" id="KW-1185">Reference proteome</keyword>
<dbReference type="InterPro" id="IPR036457">
    <property type="entry name" value="PPM-type-like_dom_sf"/>
</dbReference>
<dbReference type="PANTHER" id="PTHR13832:SF792">
    <property type="entry name" value="GM14286P"/>
    <property type="match status" value="1"/>
</dbReference>
<dbReference type="SMART" id="SM00332">
    <property type="entry name" value="PP2Cc"/>
    <property type="match status" value="1"/>
</dbReference>
<dbReference type="EMBL" id="MU006793">
    <property type="protein sequence ID" value="KAF2637382.1"/>
    <property type="molecule type" value="Genomic_DNA"/>
</dbReference>
<dbReference type="GO" id="GO:0004741">
    <property type="term" value="F:[pyruvate dehydrogenase (acetyl-transferring)]-phosphatase activity"/>
    <property type="evidence" value="ECO:0007669"/>
    <property type="project" value="TreeGrafter"/>
</dbReference>
<reference evidence="3" key="1">
    <citation type="journal article" date="2020" name="Stud. Mycol.">
        <title>101 Dothideomycetes genomes: a test case for predicting lifestyles and emergence of pathogens.</title>
        <authorList>
            <person name="Haridas S."/>
            <person name="Albert R."/>
            <person name="Binder M."/>
            <person name="Bloem J."/>
            <person name="Labutti K."/>
            <person name="Salamov A."/>
            <person name="Andreopoulos B."/>
            <person name="Baker S."/>
            <person name="Barry K."/>
            <person name="Bills G."/>
            <person name="Bluhm B."/>
            <person name="Cannon C."/>
            <person name="Castanera R."/>
            <person name="Culley D."/>
            <person name="Daum C."/>
            <person name="Ezra D."/>
            <person name="Gonzalez J."/>
            <person name="Henrissat B."/>
            <person name="Kuo A."/>
            <person name="Liang C."/>
            <person name="Lipzen A."/>
            <person name="Lutzoni F."/>
            <person name="Magnuson J."/>
            <person name="Mondo S."/>
            <person name="Nolan M."/>
            <person name="Ohm R."/>
            <person name="Pangilinan J."/>
            <person name="Park H.-J."/>
            <person name="Ramirez L."/>
            <person name="Alfaro M."/>
            <person name="Sun H."/>
            <person name="Tritt A."/>
            <person name="Yoshinaga Y."/>
            <person name="Zwiers L.-H."/>
            <person name="Turgeon B."/>
            <person name="Goodwin S."/>
            <person name="Spatafora J."/>
            <person name="Crous P."/>
            <person name="Grigoriev I."/>
        </authorList>
    </citation>
    <scope>NUCLEOTIDE SEQUENCE</scope>
    <source>
        <strain evidence="3">CBS 473.64</strain>
    </source>
</reference>
<dbReference type="Proteomes" id="UP000799753">
    <property type="component" value="Unassembled WGS sequence"/>
</dbReference>
<dbReference type="Pfam" id="PF00481">
    <property type="entry name" value="PP2C"/>
    <property type="match status" value="1"/>
</dbReference>
<evidence type="ECO:0000313" key="4">
    <source>
        <dbReference type="Proteomes" id="UP000799753"/>
    </source>
</evidence>
<dbReference type="InterPro" id="IPR001932">
    <property type="entry name" value="PPM-type_phosphatase-like_dom"/>
</dbReference>
<dbReference type="GO" id="GO:0005739">
    <property type="term" value="C:mitochondrion"/>
    <property type="evidence" value="ECO:0007669"/>
    <property type="project" value="TreeGrafter"/>
</dbReference>
<dbReference type="OrthoDB" id="420076at2759"/>
<proteinExistence type="predicted"/>
<dbReference type="CDD" id="cd00143">
    <property type="entry name" value="PP2Cc"/>
    <property type="match status" value="1"/>
</dbReference>
<name>A0A6A6RQA7_9PLEO</name>
<dbReference type="PROSITE" id="PS51746">
    <property type="entry name" value="PPM_2"/>
    <property type="match status" value="1"/>
</dbReference>
<evidence type="ECO:0000256" key="1">
    <source>
        <dbReference type="SAM" id="Phobius"/>
    </source>
</evidence>
<evidence type="ECO:0000313" key="3">
    <source>
        <dbReference type="EMBL" id="KAF2637382.1"/>
    </source>
</evidence>
<feature type="transmembrane region" description="Helical" evidence="1">
    <location>
        <begin position="95"/>
        <end position="114"/>
    </location>
</feature>